<keyword evidence="2" id="KW-1185">Reference proteome</keyword>
<proteinExistence type="predicted"/>
<reference evidence="1 2" key="1">
    <citation type="submission" date="2016-07" db="EMBL/GenBank/DDBJ databases">
        <title>Pervasive Adenine N6-methylation of Active Genes in Fungi.</title>
        <authorList>
            <consortium name="DOE Joint Genome Institute"/>
            <person name="Mondo S.J."/>
            <person name="Dannebaum R.O."/>
            <person name="Kuo R.C."/>
            <person name="Labutti K."/>
            <person name="Haridas S."/>
            <person name="Kuo A."/>
            <person name="Salamov A."/>
            <person name="Ahrendt S.R."/>
            <person name="Lipzen A."/>
            <person name="Sullivan W."/>
            <person name="Andreopoulos W.B."/>
            <person name="Clum A."/>
            <person name="Lindquist E."/>
            <person name="Daum C."/>
            <person name="Ramamoorthy G.K."/>
            <person name="Gryganskyi A."/>
            <person name="Culley D."/>
            <person name="Magnuson J.K."/>
            <person name="James T.Y."/>
            <person name="O'Malley M.A."/>
            <person name="Stajich J.E."/>
            <person name="Spatafora J.W."/>
            <person name="Visel A."/>
            <person name="Grigoriev I.V."/>
        </authorList>
    </citation>
    <scope>NUCLEOTIDE SEQUENCE [LARGE SCALE GENOMIC DNA]</scope>
    <source>
        <strain evidence="1 2">ATCC 12442</strain>
    </source>
</reference>
<protein>
    <submittedName>
        <fullName evidence="1">Uncharacterized protein</fullName>
    </submittedName>
</protein>
<dbReference type="EMBL" id="MCFD01000065">
    <property type="protein sequence ID" value="ORX64788.1"/>
    <property type="molecule type" value="Genomic_DNA"/>
</dbReference>
<accession>A0A1Y1VU01</accession>
<dbReference type="GeneID" id="63800274"/>
<sequence length="178" mass="19657">MCRKLMCRLRSLIMTTCRNGRCRTGKKWPAETKRGAWVVGSTSDINRDAWLEVDNRRTWFTSVERQKLVARNGGPMTTAGGYDGCYPLHCYNMLLGRNTQTECNTSEATKTVGKVSAQNRASGTTRPSHHFSCQLANKEKQTLASTESLARSDIGRAAAAAVLREGKTSSVRRGVLRG</sequence>
<evidence type="ECO:0000313" key="2">
    <source>
        <dbReference type="Proteomes" id="UP000193922"/>
    </source>
</evidence>
<gene>
    <name evidence="1" type="ORF">DL89DRAFT_157646</name>
</gene>
<organism evidence="1 2">
    <name type="scientific">Linderina pennispora</name>
    <dbReference type="NCBI Taxonomy" id="61395"/>
    <lineage>
        <taxon>Eukaryota</taxon>
        <taxon>Fungi</taxon>
        <taxon>Fungi incertae sedis</taxon>
        <taxon>Zoopagomycota</taxon>
        <taxon>Kickxellomycotina</taxon>
        <taxon>Kickxellomycetes</taxon>
        <taxon>Kickxellales</taxon>
        <taxon>Kickxellaceae</taxon>
        <taxon>Linderina</taxon>
    </lineage>
</organism>
<comment type="caution">
    <text evidence="1">The sequence shown here is derived from an EMBL/GenBank/DDBJ whole genome shotgun (WGS) entry which is preliminary data.</text>
</comment>
<evidence type="ECO:0000313" key="1">
    <source>
        <dbReference type="EMBL" id="ORX64788.1"/>
    </source>
</evidence>
<dbReference type="RefSeq" id="XP_040739368.1">
    <property type="nucleotide sequence ID" value="XM_040883626.1"/>
</dbReference>
<dbReference type="AlphaFoldDB" id="A0A1Y1VU01"/>
<dbReference type="Proteomes" id="UP000193922">
    <property type="component" value="Unassembled WGS sequence"/>
</dbReference>
<name>A0A1Y1VU01_9FUNG</name>